<proteinExistence type="predicted"/>
<dbReference type="InterPro" id="IPR029062">
    <property type="entry name" value="Class_I_gatase-like"/>
</dbReference>
<organism evidence="2 3">
    <name type="scientific">Tenggerimyces flavus</name>
    <dbReference type="NCBI Taxonomy" id="1708749"/>
    <lineage>
        <taxon>Bacteria</taxon>
        <taxon>Bacillati</taxon>
        <taxon>Actinomycetota</taxon>
        <taxon>Actinomycetes</taxon>
        <taxon>Propionibacteriales</taxon>
        <taxon>Nocardioidaceae</taxon>
        <taxon>Tenggerimyces</taxon>
    </lineage>
</organism>
<dbReference type="CDD" id="cd01741">
    <property type="entry name" value="GATase1_1"/>
    <property type="match status" value="1"/>
</dbReference>
<dbReference type="SUPFAM" id="SSF52317">
    <property type="entry name" value="Class I glutamine amidotransferase-like"/>
    <property type="match status" value="1"/>
</dbReference>
<dbReference type="PANTHER" id="PTHR42695">
    <property type="entry name" value="GLUTAMINE AMIDOTRANSFERASE YLR126C-RELATED"/>
    <property type="match status" value="1"/>
</dbReference>
<dbReference type="Pfam" id="PF00117">
    <property type="entry name" value="GATase"/>
    <property type="match status" value="1"/>
</dbReference>
<reference evidence="3" key="1">
    <citation type="journal article" date="2019" name="Int. J. Syst. Evol. Microbiol.">
        <title>The Global Catalogue of Microorganisms (GCM) 10K type strain sequencing project: providing services to taxonomists for standard genome sequencing and annotation.</title>
        <authorList>
            <consortium name="The Broad Institute Genomics Platform"/>
            <consortium name="The Broad Institute Genome Sequencing Center for Infectious Disease"/>
            <person name="Wu L."/>
            <person name="Ma J."/>
        </authorList>
    </citation>
    <scope>NUCLEOTIDE SEQUENCE [LARGE SCALE GENOMIC DNA]</scope>
    <source>
        <strain evidence="3">CGMCC 4.7241</strain>
    </source>
</reference>
<keyword evidence="3" id="KW-1185">Reference proteome</keyword>
<name>A0ABV7YB34_9ACTN</name>
<feature type="domain" description="Glutamine amidotransferase" evidence="1">
    <location>
        <begin position="42"/>
        <end position="180"/>
    </location>
</feature>
<evidence type="ECO:0000259" key="1">
    <source>
        <dbReference type="Pfam" id="PF00117"/>
    </source>
</evidence>
<evidence type="ECO:0000313" key="2">
    <source>
        <dbReference type="EMBL" id="MFC3761958.1"/>
    </source>
</evidence>
<gene>
    <name evidence="2" type="ORF">ACFOUW_14040</name>
</gene>
<dbReference type="Proteomes" id="UP001595699">
    <property type="component" value="Unassembled WGS sequence"/>
</dbReference>
<sequence length="233" mass="23970">MSVLVVQHEVGCTPAWFGEWLPFALDVRHPYRGDALPSSLADHAGLVVLGGSMGAYDDADCPWLPATKALLRFGVDSGLPTLGICLGHQLLAVACGGVVEKAPDGPYIGVVTLESTQESADDPLLGALTFPACTARWNGDVVTSLPAGAVPVAADSSGRVQAARFGPSAWGLQFHPEAGAEVFATWAEEVRATPDGPSLEPLIAAGLAEVSAAEEALASTGRRLADAFAATVR</sequence>
<dbReference type="InterPro" id="IPR044992">
    <property type="entry name" value="ChyE-like"/>
</dbReference>
<dbReference type="PRINTS" id="PR00096">
    <property type="entry name" value="GATASE"/>
</dbReference>
<dbReference type="Gene3D" id="3.40.50.880">
    <property type="match status" value="1"/>
</dbReference>
<dbReference type="RefSeq" id="WP_205120508.1">
    <property type="nucleotide sequence ID" value="NZ_JAFBCM010000001.1"/>
</dbReference>
<evidence type="ECO:0000313" key="3">
    <source>
        <dbReference type="Proteomes" id="UP001595699"/>
    </source>
</evidence>
<protein>
    <submittedName>
        <fullName evidence="2">Type 1 glutamine amidotransferase</fullName>
    </submittedName>
</protein>
<keyword evidence="2" id="KW-0315">Glutamine amidotransferase</keyword>
<dbReference type="PROSITE" id="PS51273">
    <property type="entry name" value="GATASE_TYPE_1"/>
    <property type="match status" value="1"/>
</dbReference>
<accession>A0ABV7YB34</accession>
<comment type="caution">
    <text evidence="2">The sequence shown here is derived from an EMBL/GenBank/DDBJ whole genome shotgun (WGS) entry which is preliminary data.</text>
</comment>
<dbReference type="EMBL" id="JBHRZH010000012">
    <property type="protein sequence ID" value="MFC3761958.1"/>
    <property type="molecule type" value="Genomic_DNA"/>
</dbReference>
<dbReference type="PANTHER" id="PTHR42695:SF5">
    <property type="entry name" value="GLUTAMINE AMIDOTRANSFERASE YLR126C-RELATED"/>
    <property type="match status" value="1"/>
</dbReference>
<dbReference type="InterPro" id="IPR017926">
    <property type="entry name" value="GATASE"/>
</dbReference>